<evidence type="ECO:0000313" key="2">
    <source>
        <dbReference type="Proteomes" id="UP000799770"/>
    </source>
</evidence>
<protein>
    <submittedName>
        <fullName evidence="1">Uncharacterized protein</fullName>
    </submittedName>
</protein>
<sequence length="169" mass="19274">MRFRIFKAIHSLMFQSSTPKSRPPEGIDLSKMVYLVKPPDSFLVFKTSSLAIVKELRKYRWATKRLFWDNEVAEHVTGSCIVEWTDGVVTVEQKVVGGEERAAALREKLREEKGIMDPDLQFVGMVRGREMCVSSRQVGVDDVNGQGFQEDMKRLIDLDEYDGDAWALG</sequence>
<keyword evidence="2" id="KW-1185">Reference proteome</keyword>
<evidence type="ECO:0000313" key="1">
    <source>
        <dbReference type="EMBL" id="KAF2121134.1"/>
    </source>
</evidence>
<dbReference type="EMBL" id="ML977312">
    <property type="protein sequence ID" value="KAF2121134.1"/>
    <property type="molecule type" value="Genomic_DNA"/>
</dbReference>
<gene>
    <name evidence="1" type="ORF">BDV96DRAFT_204613</name>
</gene>
<dbReference type="Proteomes" id="UP000799770">
    <property type="component" value="Unassembled WGS sequence"/>
</dbReference>
<name>A0A6A5ZQ70_9PLEO</name>
<organism evidence="1 2">
    <name type="scientific">Lophiotrema nucula</name>
    <dbReference type="NCBI Taxonomy" id="690887"/>
    <lineage>
        <taxon>Eukaryota</taxon>
        <taxon>Fungi</taxon>
        <taxon>Dikarya</taxon>
        <taxon>Ascomycota</taxon>
        <taxon>Pezizomycotina</taxon>
        <taxon>Dothideomycetes</taxon>
        <taxon>Pleosporomycetidae</taxon>
        <taxon>Pleosporales</taxon>
        <taxon>Lophiotremataceae</taxon>
        <taxon>Lophiotrema</taxon>
    </lineage>
</organism>
<reference evidence="1" key="1">
    <citation type="journal article" date="2020" name="Stud. Mycol.">
        <title>101 Dothideomycetes genomes: a test case for predicting lifestyles and emergence of pathogens.</title>
        <authorList>
            <person name="Haridas S."/>
            <person name="Albert R."/>
            <person name="Binder M."/>
            <person name="Bloem J."/>
            <person name="Labutti K."/>
            <person name="Salamov A."/>
            <person name="Andreopoulos B."/>
            <person name="Baker S."/>
            <person name="Barry K."/>
            <person name="Bills G."/>
            <person name="Bluhm B."/>
            <person name="Cannon C."/>
            <person name="Castanera R."/>
            <person name="Culley D."/>
            <person name="Daum C."/>
            <person name="Ezra D."/>
            <person name="Gonzalez J."/>
            <person name="Henrissat B."/>
            <person name="Kuo A."/>
            <person name="Liang C."/>
            <person name="Lipzen A."/>
            <person name="Lutzoni F."/>
            <person name="Magnuson J."/>
            <person name="Mondo S."/>
            <person name="Nolan M."/>
            <person name="Ohm R."/>
            <person name="Pangilinan J."/>
            <person name="Park H.-J."/>
            <person name="Ramirez L."/>
            <person name="Alfaro M."/>
            <person name="Sun H."/>
            <person name="Tritt A."/>
            <person name="Yoshinaga Y."/>
            <person name="Zwiers L.-H."/>
            <person name="Turgeon B."/>
            <person name="Goodwin S."/>
            <person name="Spatafora J."/>
            <person name="Crous P."/>
            <person name="Grigoriev I."/>
        </authorList>
    </citation>
    <scope>NUCLEOTIDE SEQUENCE</scope>
    <source>
        <strain evidence="1">CBS 627.86</strain>
    </source>
</reference>
<proteinExistence type="predicted"/>
<dbReference type="AlphaFoldDB" id="A0A6A5ZQ70"/>
<accession>A0A6A5ZQ70</accession>